<evidence type="ECO:0000256" key="1">
    <source>
        <dbReference type="ARBA" id="ARBA00001917"/>
    </source>
</evidence>
<comment type="caution">
    <text evidence="7">The sequence shown here is derived from an EMBL/GenBank/DDBJ whole genome shotgun (WGS) entry which is preliminary data.</text>
</comment>
<dbReference type="Pfam" id="PF01070">
    <property type="entry name" value="FMN_dh"/>
    <property type="match status" value="1"/>
</dbReference>
<feature type="domain" description="FMN hydroxy acid dehydrogenase" evidence="6">
    <location>
        <begin position="9"/>
        <end position="388"/>
    </location>
</feature>
<dbReference type="InterPro" id="IPR000262">
    <property type="entry name" value="FMN-dep_DH"/>
</dbReference>
<accession>A0ABX1GQT5</accession>
<sequence length="388" mass="42957">MTYDKTLRRAANNYPRISDLAKKAKKRMPNVAWEYLDSGTGNEQLLAQNTRAFQSLRFYPRFCKGELNAEATTTLFGKSFAAPIGIAPVGLTGLMWPKTELYLAATAHRMNIPYCLSTVATETPEIIGKEVGGNGWFQLYPPKDREVRDSLLKRASDAGFHTLVITADVPMASRRERSKKAGLAIPPKITPKLIWDGMKHPLWGWQTLKRGLPRLRTVEHYTNTTDMKFTSGFVGNRLGGTLDWQYCAEVKATWNGPVVLKGILHPEDAKKAMEIGLDGIYVSNHGARQFNGAVTAIEALPEIVKVIKGKIPILFDSGIRSGLDIMKALYLGADFVFAGRPFIYGVAALGKYGGDYTANLLIDDLKNNMVQLGSKNLSKLREATMIMI</sequence>
<dbReference type="SUPFAM" id="SSF51395">
    <property type="entry name" value="FMN-linked oxidoreductases"/>
    <property type="match status" value="1"/>
</dbReference>
<dbReference type="PIRSF" id="PIRSF000138">
    <property type="entry name" value="Al-hdrx_acd_dh"/>
    <property type="match status" value="1"/>
</dbReference>
<dbReference type="PANTHER" id="PTHR10578:SF107">
    <property type="entry name" value="2-HYDROXYACID OXIDASE 1"/>
    <property type="match status" value="1"/>
</dbReference>
<organism evidence="7 8">
    <name type="scientific">Croceivirga thetidis</name>
    <dbReference type="NCBI Taxonomy" id="2721623"/>
    <lineage>
        <taxon>Bacteria</taxon>
        <taxon>Pseudomonadati</taxon>
        <taxon>Bacteroidota</taxon>
        <taxon>Flavobacteriia</taxon>
        <taxon>Flavobacteriales</taxon>
        <taxon>Flavobacteriaceae</taxon>
        <taxon>Croceivirga</taxon>
    </lineage>
</organism>
<protein>
    <submittedName>
        <fullName evidence="7">Alpha-hydroxy-acid oxidizing protein</fullName>
    </submittedName>
</protein>
<evidence type="ECO:0000256" key="4">
    <source>
        <dbReference type="ARBA" id="ARBA00023002"/>
    </source>
</evidence>
<dbReference type="CDD" id="cd02809">
    <property type="entry name" value="alpha_hydroxyacid_oxid_FMN"/>
    <property type="match status" value="1"/>
</dbReference>
<dbReference type="InterPro" id="IPR037396">
    <property type="entry name" value="FMN_HAD"/>
</dbReference>
<dbReference type="EMBL" id="JAAWWL010000002">
    <property type="protein sequence ID" value="NKI32288.1"/>
    <property type="molecule type" value="Genomic_DNA"/>
</dbReference>
<keyword evidence="2" id="KW-0285">Flavoprotein</keyword>
<dbReference type="InterPro" id="IPR012133">
    <property type="entry name" value="Alpha-hydoxy_acid_DH_FMN"/>
</dbReference>
<comment type="similarity">
    <text evidence="5">Belongs to the FMN-dependent alpha-hydroxy acid dehydrogenase family.</text>
</comment>
<evidence type="ECO:0000313" key="8">
    <source>
        <dbReference type="Proteomes" id="UP000718451"/>
    </source>
</evidence>
<evidence type="ECO:0000313" key="7">
    <source>
        <dbReference type="EMBL" id="NKI32288.1"/>
    </source>
</evidence>
<dbReference type="RefSeq" id="WP_168552500.1">
    <property type="nucleotide sequence ID" value="NZ_JAAWWL010000002.1"/>
</dbReference>
<evidence type="ECO:0000256" key="5">
    <source>
        <dbReference type="ARBA" id="ARBA00024042"/>
    </source>
</evidence>
<dbReference type="PROSITE" id="PS00557">
    <property type="entry name" value="FMN_HYDROXY_ACID_DH_1"/>
    <property type="match status" value="1"/>
</dbReference>
<dbReference type="Proteomes" id="UP000718451">
    <property type="component" value="Unassembled WGS sequence"/>
</dbReference>
<keyword evidence="3" id="KW-0288">FMN</keyword>
<evidence type="ECO:0000256" key="3">
    <source>
        <dbReference type="ARBA" id="ARBA00022643"/>
    </source>
</evidence>
<evidence type="ECO:0000259" key="6">
    <source>
        <dbReference type="PROSITE" id="PS51349"/>
    </source>
</evidence>
<evidence type="ECO:0000256" key="2">
    <source>
        <dbReference type="ARBA" id="ARBA00022630"/>
    </source>
</evidence>
<keyword evidence="4" id="KW-0560">Oxidoreductase</keyword>
<comment type="cofactor">
    <cofactor evidence="1">
        <name>FMN</name>
        <dbReference type="ChEBI" id="CHEBI:58210"/>
    </cofactor>
</comment>
<reference evidence="7 8" key="1">
    <citation type="submission" date="2020-04" db="EMBL/GenBank/DDBJ databases">
        <authorList>
            <person name="Yoon J."/>
        </authorList>
    </citation>
    <scope>NUCLEOTIDE SEQUENCE [LARGE SCALE GENOMIC DNA]</scope>
    <source>
        <strain evidence="7 8">DJ-13</strain>
    </source>
</reference>
<dbReference type="Gene3D" id="3.20.20.70">
    <property type="entry name" value="Aldolase class I"/>
    <property type="match status" value="1"/>
</dbReference>
<proteinExistence type="inferred from homology"/>
<name>A0ABX1GQT5_9FLAO</name>
<dbReference type="PANTHER" id="PTHR10578">
    <property type="entry name" value="S -2-HYDROXY-ACID OXIDASE-RELATED"/>
    <property type="match status" value="1"/>
</dbReference>
<dbReference type="InterPro" id="IPR013785">
    <property type="entry name" value="Aldolase_TIM"/>
</dbReference>
<gene>
    <name evidence="7" type="ORF">HCU67_10070</name>
</gene>
<dbReference type="PROSITE" id="PS51349">
    <property type="entry name" value="FMN_HYDROXY_ACID_DH_2"/>
    <property type="match status" value="1"/>
</dbReference>
<dbReference type="InterPro" id="IPR008259">
    <property type="entry name" value="FMN_hydac_DH_AS"/>
</dbReference>
<keyword evidence="8" id="KW-1185">Reference proteome</keyword>